<organism evidence="2 3">
    <name type="scientific">Mesorhizobium dulcispinae</name>
    <dbReference type="NCBI Taxonomy" id="3072316"/>
    <lineage>
        <taxon>Bacteria</taxon>
        <taxon>Pseudomonadati</taxon>
        <taxon>Pseudomonadota</taxon>
        <taxon>Alphaproteobacteria</taxon>
        <taxon>Hyphomicrobiales</taxon>
        <taxon>Phyllobacteriaceae</taxon>
        <taxon>Mesorhizobium</taxon>
    </lineage>
</organism>
<keyword evidence="2" id="KW-0489">Methyltransferase</keyword>
<keyword evidence="3" id="KW-1185">Reference proteome</keyword>
<evidence type="ECO:0000313" key="2">
    <source>
        <dbReference type="EMBL" id="MDX8475377.1"/>
    </source>
</evidence>
<dbReference type="SUPFAM" id="SSF53335">
    <property type="entry name" value="S-adenosyl-L-methionine-dependent methyltransferases"/>
    <property type="match status" value="1"/>
</dbReference>
<dbReference type="Pfam" id="PF13649">
    <property type="entry name" value="Methyltransf_25"/>
    <property type="match status" value="1"/>
</dbReference>
<proteinExistence type="predicted"/>
<dbReference type="CDD" id="cd02440">
    <property type="entry name" value="AdoMet_MTases"/>
    <property type="match status" value="1"/>
</dbReference>
<reference evidence="2 3" key="1">
    <citation type="submission" date="2023-08" db="EMBL/GenBank/DDBJ databases">
        <title>Implementing the SeqCode for naming new Mesorhizobium species isolated from Vachellia karroo root nodules.</title>
        <authorList>
            <person name="Van Lill M."/>
        </authorList>
    </citation>
    <scope>NUCLEOTIDE SEQUENCE [LARGE SCALE GENOMIC DNA]</scope>
    <source>
        <strain evidence="2 3">VK23A</strain>
    </source>
</reference>
<dbReference type="EC" id="2.1.-.-" evidence="2"/>
<dbReference type="Gene3D" id="3.40.50.150">
    <property type="entry name" value="Vaccinia Virus protein VP39"/>
    <property type="match status" value="1"/>
</dbReference>
<dbReference type="Proteomes" id="UP001271780">
    <property type="component" value="Unassembled WGS sequence"/>
</dbReference>
<dbReference type="InterPro" id="IPR041698">
    <property type="entry name" value="Methyltransf_25"/>
</dbReference>
<comment type="caution">
    <text evidence="2">The sequence shown here is derived from an EMBL/GenBank/DDBJ whole genome shotgun (WGS) entry which is preliminary data.</text>
</comment>
<dbReference type="EMBL" id="JAVIIZ010000019">
    <property type="protein sequence ID" value="MDX8475377.1"/>
    <property type="molecule type" value="Genomic_DNA"/>
</dbReference>
<keyword evidence="2" id="KW-0808">Transferase</keyword>
<feature type="domain" description="Methyltransferase" evidence="1">
    <location>
        <begin position="49"/>
        <end position="139"/>
    </location>
</feature>
<protein>
    <submittedName>
        <fullName evidence="2">Class I SAM-dependent methyltransferase</fullName>
        <ecNumber evidence="2">2.1.-.-</ecNumber>
    </submittedName>
</protein>
<gene>
    <name evidence="2" type="ORF">RFM27_25110</name>
</gene>
<name>A0ABU4XKV2_9HYPH</name>
<sequence>MSDDFAHNDNWASNWAPVYEKFNSIRGRVAEAEETATFLERYCGGGSALELGIGDGRVAVPLSERGVRVEGIDNSDSMLTLLRERSDLINAWKGDMAKFRTEQRYNLVYCAYNTLMVLVTREAQINCLRSAADALHDEGYLVLELLVPAIGGFVGGQKTTTTLVDHENTFVTADIHDPLNQNLVSSLLWFSGTSVRRLPYRVRYVYHQELDTMAECVGLKLSERWGDWTGGEFTEASKRHISVYRRAGL</sequence>
<evidence type="ECO:0000313" key="3">
    <source>
        <dbReference type="Proteomes" id="UP001271780"/>
    </source>
</evidence>
<dbReference type="RefSeq" id="WP_320318294.1">
    <property type="nucleotide sequence ID" value="NZ_JAVIIX010000018.1"/>
</dbReference>
<dbReference type="InterPro" id="IPR029063">
    <property type="entry name" value="SAM-dependent_MTases_sf"/>
</dbReference>
<evidence type="ECO:0000259" key="1">
    <source>
        <dbReference type="Pfam" id="PF13649"/>
    </source>
</evidence>
<accession>A0ABU4XKV2</accession>
<dbReference type="GO" id="GO:0008168">
    <property type="term" value="F:methyltransferase activity"/>
    <property type="evidence" value="ECO:0007669"/>
    <property type="project" value="UniProtKB-KW"/>
</dbReference>
<dbReference type="GO" id="GO:0032259">
    <property type="term" value="P:methylation"/>
    <property type="evidence" value="ECO:0007669"/>
    <property type="project" value="UniProtKB-KW"/>
</dbReference>